<evidence type="ECO:0000256" key="1">
    <source>
        <dbReference type="SAM" id="SignalP"/>
    </source>
</evidence>
<comment type="caution">
    <text evidence="2">The sequence shown here is derived from an EMBL/GenBank/DDBJ whole genome shotgun (WGS) entry which is preliminary data.</text>
</comment>
<dbReference type="AlphaFoldDB" id="A0A839SPN4"/>
<accession>A0A839SPN4</accession>
<evidence type="ECO:0000313" key="2">
    <source>
        <dbReference type="EMBL" id="MBB3064771.1"/>
    </source>
</evidence>
<keyword evidence="1" id="KW-0732">Signal</keyword>
<reference evidence="2 3" key="1">
    <citation type="submission" date="2020-08" db="EMBL/GenBank/DDBJ databases">
        <title>Genomic Encyclopedia of Type Strains, Phase III (KMG-III): the genomes of soil and plant-associated and newly described type strains.</title>
        <authorList>
            <person name="Whitman W."/>
        </authorList>
    </citation>
    <scope>NUCLEOTIDE SEQUENCE [LARGE SCALE GENOMIC DNA]</scope>
    <source>
        <strain evidence="2 3">CECT 8803</strain>
    </source>
</reference>
<sequence>MRLVQALLILLSVALISESAGAEQIRISADCYAFFKQYKNDPQATYFALSEDGRSCGYSYCPKTPCASSGMSAVAIKACQKESNGSTCHAISNGVTETDFAVVPN</sequence>
<name>A0A839SPN4_9PROT</name>
<gene>
    <name evidence="2" type="ORF">FHR98_001043</name>
</gene>
<organism evidence="2 3">
    <name type="scientific">Limibacillus halophilus</name>
    <dbReference type="NCBI Taxonomy" id="1579333"/>
    <lineage>
        <taxon>Bacteria</taxon>
        <taxon>Pseudomonadati</taxon>
        <taxon>Pseudomonadota</taxon>
        <taxon>Alphaproteobacteria</taxon>
        <taxon>Rhodospirillales</taxon>
        <taxon>Rhodovibrionaceae</taxon>
        <taxon>Limibacillus</taxon>
    </lineage>
</organism>
<protein>
    <submittedName>
        <fullName evidence="2">Zn-finger protein</fullName>
    </submittedName>
</protein>
<evidence type="ECO:0000313" key="3">
    <source>
        <dbReference type="Proteomes" id="UP000581135"/>
    </source>
</evidence>
<dbReference type="RefSeq" id="WP_183415566.1">
    <property type="nucleotide sequence ID" value="NZ_JACHXA010000002.1"/>
</dbReference>
<dbReference type="Proteomes" id="UP000581135">
    <property type="component" value="Unassembled WGS sequence"/>
</dbReference>
<feature type="chain" id="PRO_5032746033" evidence="1">
    <location>
        <begin position="23"/>
        <end position="105"/>
    </location>
</feature>
<feature type="signal peptide" evidence="1">
    <location>
        <begin position="1"/>
        <end position="22"/>
    </location>
</feature>
<proteinExistence type="predicted"/>
<keyword evidence="3" id="KW-1185">Reference proteome</keyword>
<dbReference type="EMBL" id="JACHXA010000002">
    <property type="protein sequence ID" value="MBB3064771.1"/>
    <property type="molecule type" value="Genomic_DNA"/>
</dbReference>